<keyword evidence="2" id="KW-0472">Membrane</keyword>
<sequence>MATLEKLMKAFESLRSFQQQQQQQQQQPPPPPPPPQPPQPPPQAQPPPQPQSPPPPPPPPPPPGPAVAEEPLHRPLRAFRVVRESQQNVEHQGETGLSQLRLACGHLNELWLPKSHRGYQKLHYVLSSCLLRFLLAVTVSLLFLLRNSPEFQKLLGIAMELFLLCSDDAESDVRMVADECLNKVIKVRALWTVFYEL</sequence>
<proteinExistence type="predicted"/>
<dbReference type="GO" id="GO:0005634">
    <property type="term" value="C:nucleus"/>
    <property type="evidence" value="ECO:0007669"/>
    <property type="project" value="InterPro"/>
</dbReference>
<feature type="transmembrane region" description="Helical" evidence="2">
    <location>
        <begin position="124"/>
        <end position="145"/>
    </location>
</feature>
<dbReference type="SUPFAM" id="SSF101447">
    <property type="entry name" value="Formin homology 2 domain (FH2 domain)"/>
    <property type="match status" value="1"/>
</dbReference>
<protein>
    <recommendedName>
        <fullName evidence="5">Huntingtin</fullName>
    </recommendedName>
</protein>
<organism evidence="3 4">
    <name type="scientific">Eschrichtius robustus</name>
    <name type="common">California gray whale</name>
    <name type="synonym">Eschrichtius gibbosus</name>
    <dbReference type="NCBI Taxonomy" id="9764"/>
    <lineage>
        <taxon>Eukaryota</taxon>
        <taxon>Metazoa</taxon>
        <taxon>Chordata</taxon>
        <taxon>Craniata</taxon>
        <taxon>Vertebrata</taxon>
        <taxon>Euteleostomi</taxon>
        <taxon>Mammalia</taxon>
        <taxon>Eutheria</taxon>
        <taxon>Laurasiatheria</taxon>
        <taxon>Artiodactyla</taxon>
        <taxon>Whippomorpha</taxon>
        <taxon>Cetacea</taxon>
        <taxon>Mysticeti</taxon>
        <taxon>Eschrichtiidae</taxon>
        <taxon>Eschrichtius</taxon>
    </lineage>
</organism>
<keyword evidence="2" id="KW-0812">Transmembrane</keyword>
<keyword evidence="4" id="KW-1185">Reference proteome</keyword>
<dbReference type="PANTHER" id="PTHR10170:SF10">
    <property type="entry name" value="HUNTINGTIN"/>
    <property type="match status" value="1"/>
</dbReference>
<dbReference type="InterPro" id="IPR000091">
    <property type="entry name" value="Huntingtin"/>
</dbReference>
<dbReference type="InterPro" id="IPR028426">
    <property type="entry name" value="Huntingtin_fam"/>
</dbReference>
<keyword evidence="2" id="KW-1133">Transmembrane helix</keyword>
<evidence type="ECO:0000313" key="4">
    <source>
        <dbReference type="Proteomes" id="UP001159641"/>
    </source>
</evidence>
<name>A0AB34GVE4_ESCRO</name>
<feature type="region of interest" description="Disordered" evidence="1">
    <location>
        <begin position="1"/>
        <end position="69"/>
    </location>
</feature>
<dbReference type="GO" id="GO:0005737">
    <property type="term" value="C:cytoplasm"/>
    <property type="evidence" value="ECO:0007669"/>
    <property type="project" value="InterPro"/>
</dbReference>
<evidence type="ECO:0000313" key="3">
    <source>
        <dbReference type="EMBL" id="KAJ8783451.1"/>
    </source>
</evidence>
<dbReference type="Proteomes" id="UP001159641">
    <property type="component" value="Unassembled WGS sequence"/>
</dbReference>
<feature type="compositionally biased region" description="Pro residues" evidence="1">
    <location>
        <begin position="27"/>
        <end position="65"/>
    </location>
</feature>
<dbReference type="PANTHER" id="PTHR10170">
    <property type="entry name" value="HUNTINGTON DISEASE PROTEIN"/>
    <property type="match status" value="1"/>
</dbReference>
<evidence type="ECO:0008006" key="5">
    <source>
        <dbReference type="Google" id="ProtNLM"/>
    </source>
</evidence>
<evidence type="ECO:0000256" key="2">
    <source>
        <dbReference type="SAM" id="Phobius"/>
    </source>
</evidence>
<dbReference type="PRINTS" id="PR00375">
    <property type="entry name" value="HUNTINGTIN"/>
</dbReference>
<gene>
    <name evidence="3" type="ORF">J1605_009156</name>
</gene>
<dbReference type="EMBL" id="JAIQCJ010002084">
    <property type="protein sequence ID" value="KAJ8783451.1"/>
    <property type="molecule type" value="Genomic_DNA"/>
</dbReference>
<comment type="caution">
    <text evidence="3">The sequence shown here is derived from an EMBL/GenBank/DDBJ whole genome shotgun (WGS) entry which is preliminary data.</text>
</comment>
<accession>A0AB34GVE4</accession>
<dbReference type="AlphaFoldDB" id="A0AB34GVE4"/>
<reference evidence="3 4" key="1">
    <citation type="submission" date="2022-11" db="EMBL/GenBank/DDBJ databases">
        <title>Whole genome sequence of Eschrichtius robustus ER-17-0199.</title>
        <authorList>
            <person name="Bruniche-Olsen A."/>
            <person name="Black A.N."/>
            <person name="Fields C.J."/>
            <person name="Walden K."/>
            <person name="Dewoody J.A."/>
        </authorList>
    </citation>
    <scope>NUCLEOTIDE SEQUENCE [LARGE SCALE GENOMIC DNA]</scope>
    <source>
        <strain evidence="3">ER-17-0199</strain>
        <tissue evidence="3">Blubber</tissue>
    </source>
</reference>
<evidence type="ECO:0000256" key="1">
    <source>
        <dbReference type="SAM" id="MobiDB-lite"/>
    </source>
</evidence>